<reference evidence="1" key="1">
    <citation type="submission" date="2014-09" db="EMBL/GenBank/DDBJ databases">
        <authorList>
            <person name="Magalhaes I.L.F."/>
            <person name="Oliveira U."/>
            <person name="Santos F.R."/>
            <person name="Vidigal T.H.D.A."/>
            <person name="Brescovit A.D."/>
            <person name="Santos A.J."/>
        </authorList>
    </citation>
    <scope>NUCLEOTIDE SEQUENCE</scope>
    <source>
        <tissue evidence="1">Shoot tissue taken approximately 20 cm above the soil surface</tissue>
    </source>
</reference>
<organism evidence="1">
    <name type="scientific">Arundo donax</name>
    <name type="common">Giant reed</name>
    <name type="synonym">Donax arundinaceus</name>
    <dbReference type="NCBI Taxonomy" id="35708"/>
    <lineage>
        <taxon>Eukaryota</taxon>
        <taxon>Viridiplantae</taxon>
        <taxon>Streptophyta</taxon>
        <taxon>Embryophyta</taxon>
        <taxon>Tracheophyta</taxon>
        <taxon>Spermatophyta</taxon>
        <taxon>Magnoliopsida</taxon>
        <taxon>Liliopsida</taxon>
        <taxon>Poales</taxon>
        <taxon>Poaceae</taxon>
        <taxon>PACMAD clade</taxon>
        <taxon>Arundinoideae</taxon>
        <taxon>Arundineae</taxon>
        <taxon>Arundo</taxon>
    </lineage>
</organism>
<proteinExistence type="predicted"/>
<accession>A0A0A9AX81</accession>
<dbReference type="EMBL" id="GBRH01243407">
    <property type="protein sequence ID" value="JAD54488.1"/>
    <property type="molecule type" value="Transcribed_RNA"/>
</dbReference>
<evidence type="ECO:0000313" key="1">
    <source>
        <dbReference type="EMBL" id="JAD54488.1"/>
    </source>
</evidence>
<sequence>MLWLTLNLCFVCTNQKIESHVHIYIHSMLNSSTVDGSYGERYNYKVSFLHHTDIGKIFKQHMCCFTQGVYLFE</sequence>
<protein>
    <submittedName>
        <fullName evidence="1">Uncharacterized protein</fullName>
    </submittedName>
</protein>
<dbReference type="AlphaFoldDB" id="A0A0A9AX81"/>
<name>A0A0A9AX81_ARUDO</name>
<reference evidence="1" key="2">
    <citation type="journal article" date="2015" name="Data Brief">
        <title>Shoot transcriptome of the giant reed, Arundo donax.</title>
        <authorList>
            <person name="Barrero R.A."/>
            <person name="Guerrero F.D."/>
            <person name="Moolhuijzen P."/>
            <person name="Goolsby J.A."/>
            <person name="Tidwell J."/>
            <person name="Bellgard S.E."/>
            <person name="Bellgard M.I."/>
        </authorList>
    </citation>
    <scope>NUCLEOTIDE SEQUENCE</scope>
    <source>
        <tissue evidence="1">Shoot tissue taken approximately 20 cm above the soil surface</tissue>
    </source>
</reference>